<name>J3LH85_ORYBR</name>
<protein>
    <submittedName>
        <fullName evidence="2">Uncharacterized protein</fullName>
    </submittedName>
</protein>
<keyword evidence="3" id="KW-1185">Reference proteome</keyword>
<evidence type="ECO:0000256" key="1">
    <source>
        <dbReference type="SAM" id="MobiDB-lite"/>
    </source>
</evidence>
<reference evidence="2" key="1">
    <citation type="submission" date="2013-04" db="UniProtKB">
        <authorList>
            <consortium name="EnsemblPlants"/>
        </authorList>
    </citation>
    <scope>IDENTIFICATION</scope>
</reference>
<sequence length="108" mass="11788">MVPHHCPTDGVAALGAPVSEPRKSAMMDFCEGENLPYQRMDTGMSPLSTLPWWYVSRSLAGGMYSSINLLLPMESCTMLSNTATINSENEAMDREKNGALSWDRASAT</sequence>
<dbReference type="EnsemblPlants" id="OB02G40020.1">
    <property type="protein sequence ID" value="OB02G40020.1"/>
    <property type="gene ID" value="OB02G40020"/>
</dbReference>
<evidence type="ECO:0000313" key="2">
    <source>
        <dbReference type="EnsemblPlants" id="OB02G40020.1"/>
    </source>
</evidence>
<dbReference type="AlphaFoldDB" id="J3LH85"/>
<dbReference type="Gramene" id="OB02G40020.1">
    <property type="protein sequence ID" value="OB02G40020.1"/>
    <property type="gene ID" value="OB02G40020"/>
</dbReference>
<dbReference type="HOGENOM" id="CLU_2201018_0_0_1"/>
<organism evidence="2">
    <name type="scientific">Oryza brachyantha</name>
    <name type="common">malo sina</name>
    <dbReference type="NCBI Taxonomy" id="4533"/>
    <lineage>
        <taxon>Eukaryota</taxon>
        <taxon>Viridiplantae</taxon>
        <taxon>Streptophyta</taxon>
        <taxon>Embryophyta</taxon>
        <taxon>Tracheophyta</taxon>
        <taxon>Spermatophyta</taxon>
        <taxon>Magnoliopsida</taxon>
        <taxon>Liliopsida</taxon>
        <taxon>Poales</taxon>
        <taxon>Poaceae</taxon>
        <taxon>BOP clade</taxon>
        <taxon>Oryzoideae</taxon>
        <taxon>Oryzeae</taxon>
        <taxon>Oryzinae</taxon>
        <taxon>Oryza</taxon>
    </lineage>
</organism>
<accession>J3LH85</accession>
<dbReference type="Proteomes" id="UP000006038">
    <property type="component" value="Unassembled WGS sequence"/>
</dbReference>
<feature type="region of interest" description="Disordered" evidence="1">
    <location>
        <begin position="87"/>
        <end position="108"/>
    </location>
</feature>
<proteinExistence type="predicted"/>
<evidence type="ECO:0000313" key="3">
    <source>
        <dbReference type="Proteomes" id="UP000006038"/>
    </source>
</evidence>